<feature type="transmembrane region" description="Helical" evidence="8">
    <location>
        <begin position="240"/>
        <end position="261"/>
    </location>
</feature>
<keyword evidence="5" id="KW-0809">Transit peptide</keyword>
<evidence type="ECO:0000256" key="4">
    <source>
        <dbReference type="ARBA" id="ARBA00022777"/>
    </source>
</evidence>
<dbReference type="EC" id="2.7.1.-" evidence="9"/>
<gene>
    <name evidence="9" type="ORF">DSAG12_02984</name>
</gene>
<evidence type="ECO:0000313" key="10">
    <source>
        <dbReference type="Proteomes" id="UP000321408"/>
    </source>
</evidence>
<evidence type="ECO:0000313" key="9">
    <source>
        <dbReference type="EMBL" id="QEE17152.1"/>
    </source>
</evidence>
<dbReference type="GO" id="GO:0016779">
    <property type="term" value="F:nucleotidyltransferase activity"/>
    <property type="evidence" value="ECO:0007669"/>
    <property type="project" value="UniProtKB-KW"/>
</dbReference>
<keyword evidence="2 9" id="KW-0808">Transferase</keyword>
<feature type="transmembrane region" description="Helical" evidence="8">
    <location>
        <begin position="212"/>
        <end position="233"/>
    </location>
</feature>
<sequence>MSFNPFSENLAWLWDIIALVISLICVMMVVQINGQIQKSGKLPTYVTRKIVHILAAPVFILTWLFFSGSVFSRYIASIVPILFIVQFTLIGTGKMKDEAFIRSMSRSGDPRELLKGTLYYAVILFIVTILWFYLPSSGTENANPAALVILGCLAGGDGFADIVGRKFGGEKKFGLFGAEKTIVGTIAMFVGSFVFSFGLIAIFPISTPEFNLVQFLLPTFIICLLVTIVEAISPPNSDNLTIPISVVVMIVVFALWIPSLWPFPIISL</sequence>
<keyword evidence="3 8" id="KW-0812">Transmembrane</keyword>
<reference evidence="9 10" key="2">
    <citation type="journal article" date="2024" name="Int. J. Syst. Evol. Microbiol.">
        <title>Promethearchaeum syntrophicum gen. nov., sp. nov., an anaerobic, obligately syntrophic archaeon, the first isolate of the lineage 'Asgard' archaea, and proposal of the new archaeal phylum Promethearchaeota phyl. nov. and kingdom Promethearchaeati regn. nov.</title>
        <authorList>
            <person name="Imachi H."/>
            <person name="Nobu M.K."/>
            <person name="Kato S."/>
            <person name="Takaki Y."/>
            <person name="Miyazaki M."/>
            <person name="Miyata M."/>
            <person name="Ogawara M."/>
            <person name="Saito Y."/>
            <person name="Sakai S."/>
            <person name="Tahara Y.O."/>
            <person name="Takano Y."/>
            <person name="Tasumi E."/>
            <person name="Uematsu K."/>
            <person name="Yoshimura T."/>
            <person name="Itoh T."/>
            <person name="Ohkuma M."/>
            <person name="Takai K."/>
        </authorList>
    </citation>
    <scope>NUCLEOTIDE SEQUENCE [LARGE SCALE GENOMIC DNA]</scope>
    <source>
        <strain evidence="9 10">MK-D1</strain>
    </source>
</reference>
<keyword evidence="10" id="KW-1185">Reference proteome</keyword>
<accession>A0A5B9DDF1</accession>
<dbReference type="PANTHER" id="PTHR32523">
    <property type="entry name" value="PHYTOL KINASE 1, CHLOROPLASTIC"/>
    <property type="match status" value="1"/>
</dbReference>
<protein>
    <submittedName>
        <fullName evidence="9">Diacylglycerol/polyprenol kinase family protein</fullName>
        <ecNumber evidence="9">2.7.1.-</ecNumber>
    </submittedName>
</protein>
<evidence type="ECO:0000256" key="8">
    <source>
        <dbReference type="SAM" id="Phobius"/>
    </source>
</evidence>
<comment type="subcellular location">
    <subcellularLocation>
        <location evidence="1">Membrane</location>
        <topology evidence="1">Multi-pass membrane protein</topology>
    </subcellularLocation>
</comment>
<dbReference type="KEGG" id="psyt:DSAG12_02984"/>
<organism evidence="9 10">
    <name type="scientific">Promethearchaeum syntrophicum</name>
    <dbReference type="NCBI Taxonomy" id="2594042"/>
    <lineage>
        <taxon>Archaea</taxon>
        <taxon>Promethearchaeati</taxon>
        <taxon>Promethearchaeota</taxon>
        <taxon>Promethearchaeia</taxon>
        <taxon>Promethearchaeales</taxon>
        <taxon>Promethearchaeaceae</taxon>
        <taxon>Promethearchaeum</taxon>
    </lineage>
</organism>
<feature type="transmembrane region" description="Helical" evidence="8">
    <location>
        <begin position="50"/>
        <end position="68"/>
    </location>
</feature>
<dbReference type="RefSeq" id="WP_147664064.1">
    <property type="nucleotide sequence ID" value="NZ_CP042905.2"/>
</dbReference>
<dbReference type="GeneID" id="41330960"/>
<dbReference type="InterPro" id="IPR039606">
    <property type="entry name" value="Phytol/farnesol_kinase"/>
</dbReference>
<feature type="transmembrane region" description="Helical" evidence="8">
    <location>
        <begin position="185"/>
        <end position="206"/>
    </location>
</feature>
<feature type="transmembrane region" description="Helical" evidence="8">
    <location>
        <begin position="113"/>
        <end position="133"/>
    </location>
</feature>
<keyword evidence="4 9" id="KW-0418">Kinase</keyword>
<dbReference type="GO" id="GO:0016020">
    <property type="term" value="C:membrane"/>
    <property type="evidence" value="ECO:0007669"/>
    <property type="project" value="UniProtKB-SubCell"/>
</dbReference>
<dbReference type="PANTHER" id="PTHR32523:SF8">
    <property type="entry name" value="DOLICHOL KINASE"/>
    <property type="match status" value="1"/>
</dbReference>
<keyword evidence="6 8" id="KW-1133">Transmembrane helix</keyword>
<feature type="transmembrane region" description="Helical" evidence="8">
    <location>
        <begin position="74"/>
        <end position="92"/>
    </location>
</feature>
<dbReference type="EMBL" id="CP042905">
    <property type="protein sequence ID" value="QEE17152.1"/>
    <property type="molecule type" value="Genomic_DNA"/>
</dbReference>
<evidence type="ECO:0000256" key="7">
    <source>
        <dbReference type="ARBA" id="ARBA00023136"/>
    </source>
</evidence>
<evidence type="ECO:0000256" key="6">
    <source>
        <dbReference type="ARBA" id="ARBA00022989"/>
    </source>
</evidence>
<keyword evidence="7 8" id="KW-0472">Membrane</keyword>
<dbReference type="Proteomes" id="UP000321408">
    <property type="component" value="Chromosome"/>
</dbReference>
<name>A0A5B9DDF1_9ARCH</name>
<proteinExistence type="predicted"/>
<evidence type="ECO:0000256" key="2">
    <source>
        <dbReference type="ARBA" id="ARBA00022679"/>
    </source>
</evidence>
<feature type="transmembrane region" description="Helical" evidence="8">
    <location>
        <begin position="12"/>
        <end position="30"/>
    </location>
</feature>
<dbReference type="AlphaFoldDB" id="A0A5B9DDF1"/>
<evidence type="ECO:0000256" key="3">
    <source>
        <dbReference type="ARBA" id="ARBA00022692"/>
    </source>
</evidence>
<dbReference type="OrthoDB" id="76350at2157"/>
<evidence type="ECO:0000256" key="1">
    <source>
        <dbReference type="ARBA" id="ARBA00004141"/>
    </source>
</evidence>
<dbReference type="GO" id="GO:0016301">
    <property type="term" value="F:kinase activity"/>
    <property type="evidence" value="ECO:0007669"/>
    <property type="project" value="UniProtKB-KW"/>
</dbReference>
<reference evidence="9 10" key="1">
    <citation type="journal article" date="2020" name="Nature">
        <title>Isolation of an archaeon at the prokaryote-eukaryote interface.</title>
        <authorList>
            <person name="Imachi H."/>
            <person name="Nobu M.K."/>
            <person name="Nakahara N."/>
            <person name="Morono Y."/>
            <person name="Ogawara M."/>
            <person name="Takaki Y."/>
            <person name="Takano Y."/>
            <person name="Uematsu K."/>
            <person name="Ikuta T."/>
            <person name="Ito M."/>
            <person name="Matsui Y."/>
            <person name="Miyazaki M."/>
            <person name="Murata K."/>
            <person name="Saito Y."/>
            <person name="Sakai S."/>
            <person name="Song C."/>
            <person name="Tasumi E."/>
            <person name="Yamanaka Y."/>
            <person name="Yamaguchi T."/>
            <person name="Kamagata Y."/>
            <person name="Tamaki H."/>
            <person name="Takai K."/>
        </authorList>
    </citation>
    <scope>NUCLEOTIDE SEQUENCE [LARGE SCALE GENOMIC DNA]</scope>
    <source>
        <strain evidence="9 10">MK-D1</strain>
    </source>
</reference>
<evidence type="ECO:0000256" key="5">
    <source>
        <dbReference type="ARBA" id="ARBA00022946"/>
    </source>
</evidence>